<dbReference type="Pfam" id="PF22936">
    <property type="entry name" value="Pol_BBD"/>
    <property type="match status" value="1"/>
</dbReference>
<dbReference type="OrthoDB" id="1751476at2759"/>
<accession>A0A1S3Z2W3</accession>
<dbReference type="InterPro" id="IPR054722">
    <property type="entry name" value="PolX-like_BBD"/>
</dbReference>
<name>A0A1S3Z2W3_TOBAC</name>
<sequence length="193" mass="21617">MTGDKILFKRVTKIDGGSVKFGDESKGKIFGTGTVPFNNNCDIIEVYLIDGLNYNLLSISQLYDSGSFRVYNKRTLCVEESVHVIFDENNSSSEKEIIASDEDQAQEIQETSKCQKSTNGSNVVIESTNETSNNPPEPPKESTTHIVHPNEWRSELEYPQKFIIRDPSKGMKTRGALKKKANIALISQIEPKK</sequence>
<organism evidence="3">
    <name type="scientific">Nicotiana tabacum</name>
    <name type="common">Common tobacco</name>
    <dbReference type="NCBI Taxonomy" id="4097"/>
    <lineage>
        <taxon>Eukaryota</taxon>
        <taxon>Viridiplantae</taxon>
        <taxon>Streptophyta</taxon>
        <taxon>Embryophyta</taxon>
        <taxon>Tracheophyta</taxon>
        <taxon>Spermatophyta</taxon>
        <taxon>Magnoliopsida</taxon>
        <taxon>eudicotyledons</taxon>
        <taxon>Gunneridae</taxon>
        <taxon>Pentapetalae</taxon>
        <taxon>asterids</taxon>
        <taxon>lamiids</taxon>
        <taxon>Solanales</taxon>
        <taxon>Solanaceae</taxon>
        <taxon>Nicotianoideae</taxon>
        <taxon>Nicotianeae</taxon>
        <taxon>Nicotiana</taxon>
    </lineage>
</organism>
<proteinExistence type="predicted"/>
<dbReference type="KEGG" id="nta:107782405"/>
<protein>
    <recommendedName>
        <fullName evidence="2">Retrovirus-related Pol polyprotein from transposon TNT 1-94-like beta-barrel domain-containing protein</fullName>
    </recommendedName>
</protein>
<evidence type="ECO:0000313" key="3">
    <source>
        <dbReference type="RefSeq" id="XP_016458775.1"/>
    </source>
</evidence>
<dbReference type="AlphaFoldDB" id="A0A1S3Z2W3"/>
<feature type="compositionally biased region" description="Polar residues" evidence="1">
    <location>
        <begin position="111"/>
        <end position="125"/>
    </location>
</feature>
<feature type="domain" description="Retrovirus-related Pol polyprotein from transposon TNT 1-94-like beta-barrel" evidence="2">
    <location>
        <begin position="1"/>
        <end position="66"/>
    </location>
</feature>
<gene>
    <name evidence="3" type="primary">LOC107782405</name>
</gene>
<reference evidence="3" key="1">
    <citation type="submission" date="2025-08" db="UniProtKB">
        <authorList>
            <consortium name="RefSeq"/>
        </authorList>
    </citation>
    <scope>IDENTIFICATION</scope>
</reference>
<feature type="region of interest" description="Disordered" evidence="1">
    <location>
        <begin position="111"/>
        <end position="146"/>
    </location>
</feature>
<dbReference type="RefSeq" id="XP_016458775.1">
    <property type="nucleotide sequence ID" value="XM_016603289.1"/>
</dbReference>
<evidence type="ECO:0000259" key="2">
    <source>
        <dbReference type="Pfam" id="PF22936"/>
    </source>
</evidence>
<dbReference type="PaxDb" id="4097-A0A1S3Z2W3"/>
<evidence type="ECO:0000256" key="1">
    <source>
        <dbReference type="SAM" id="MobiDB-lite"/>
    </source>
</evidence>